<dbReference type="Pfam" id="PF15418">
    <property type="entry name" value="DUF4625"/>
    <property type="match status" value="1"/>
</dbReference>
<dbReference type="EMBL" id="JAGUCN010000007">
    <property type="protein sequence ID" value="MBS2211313.1"/>
    <property type="molecule type" value="Genomic_DNA"/>
</dbReference>
<proteinExistence type="predicted"/>
<protein>
    <submittedName>
        <fullName evidence="1">DUF4625 domain-containing protein</fullName>
    </submittedName>
</protein>
<organism evidence="1 2">
    <name type="scientific">Carboxylicivirga mesophila</name>
    <dbReference type="NCBI Taxonomy" id="1166478"/>
    <lineage>
        <taxon>Bacteria</taxon>
        <taxon>Pseudomonadati</taxon>
        <taxon>Bacteroidota</taxon>
        <taxon>Bacteroidia</taxon>
        <taxon>Marinilabiliales</taxon>
        <taxon>Marinilabiliaceae</taxon>
        <taxon>Carboxylicivirga</taxon>
    </lineage>
</organism>
<comment type="caution">
    <text evidence="1">The sequence shown here is derived from an EMBL/GenBank/DDBJ whole genome shotgun (WGS) entry which is preliminary data.</text>
</comment>
<keyword evidence="2" id="KW-1185">Reference proteome</keyword>
<dbReference type="InterPro" id="IPR013783">
    <property type="entry name" value="Ig-like_fold"/>
</dbReference>
<evidence type="ECO:0000313" key="1">
    <source>
        <dbReference type="EMBL" id="MBS2211313.1"/>
    </source>
</evidence>
<dbReference type="InterPro" id="IPR027829">
    <property type="entry name" value="DUF4625"/>
</dbReference>
<evidence type="ECO:0000313" key="2">
    <source>
        <dbReference type="Proteomes" id="UP000721861"/>
    </source>
</evidence>
<dbReference type="PROSITE" id="PS51257">
    <property type="entry name" value="PROKAR_LIPOPROTEIN"/>
    <property type="match status" value="1"/>
</dbReference>
<dbReference type="RefSeq" id="WP_212227396.1">
    <property type="nucleotide sequence ID" value="NZ_JAGUCN010000007.1"/>
</dbReference>
<dbReference type="Proteomes" id="UP000721861">
    <property type="component" value="Unassembled WGS sequence"/>
</dbReference>
<accession>A0ABS5K9V9</accession>
<gene>
    <name evidence="1" type="ORF">KEM09_07870</name>
</gene>
<sequence>MKKILEVSVFLLVMFIAVGCGGSGSEVEPEPKDVMNPEMTITKPVEGATVLKGNSLDLSGTFTDDMELEGLTITLSFNQTKSSNGITDPWEPINNPELIALTGKEDEVTNHQLFEEYIPADCKGGQYLLTLELKDKAGKSISKQINIVIEG</sequence>
<reference evidence="1 2" key="1">
    <citation type="journal article" date="2014" name="Int. J. Syst. Evol. Microbiol.">
        <title>Carboxylicivirga gen. nov. in the family Marinilabiliaceae with two novel species, Carboxylicivirga mesophila sp. nov. and Carboxylicivirga taeanensis sp. nov., and reclassification of Cytophaga fermentans as Saccharicrinis fermentans gen. nov., comb. nov.</title>
        <authorList>
            <person name="Yang S.H."/>
            <person name="Seo H.S."/>
            <person name="Woo J.H."/>
            <person name="Oh H.M."/>
            <person name="Jang H."/>
            <person name="Lee J.H."/>
            <person name="Kim S.J."/>
            <person name="Kwon K.K."/>
        </authorList>
    </citation>
    <scope>NUCLEOTIDE SEQUENCE [LARGE SCALE GENOMIC DNA]</scope>
    <source>
        <strain evidence="1 2">JCM 18290</strain>
    </source>
</reference>
<dbReference type="Gene3D" id="2.60.40.10">
    <property type="entry name" value="Immunoglobulins"/>
    <property type="match status" value="1"/>
</dbReference>
<name>A0ABS5K9V9_9BACT</name>